<evidence type="ECO:0000313" key="1">
    <source>
        <dbReference type="EMBL" id="MRN52132.1"/>
    </source>
</evidence>
<organism evidence="1 2">
    <name type="scientific">Paenibacillus monticola</name>
    <dbReference type="NCBI Taxonomy" id="2666075"/>
    <lineage>
        <taxon>Bacteria</taxon>
        <taxon>Bacillati</taxon>
        <taxon>Bacillota</taxon>
        <taxon>Bacilli</taxon>
        <taxon>Bacillales</taxon>
        <taxon>Paenibacillaceae</taxon>
        <taxon>Paenibacillus</taxon>
    </lineage>
</organism>
<keyword evidence="2" id="KW-1185">Reference proteome</keyword>
<proteinExistence type="predicted"/>
<sequence>MPYLEPTACYLEYEQLLKKSLLPAKKANLKNLKIDSFASDIIAVSGTYDVILRDGTTESFDMTLKARKESLNYFSPKFNNRRGTGSAI</sequence>
<name>A0A7X2KZW4_9BACL</name>
<protein>
    <submittedName>
        <fullName evidence="1">Uncharacterized protein</fullName>
    </submittedName>
</protein>
<accession>A0A7X2KZW4</accession>
<comment type="caution">
    <text evidence="1">The sequence shown here is derived from an EMBL/GenBank/DDBJ whole genome shotgun (WGS) entry which is preliminary data.</text>
</comment>
<evidence type="ECO:0000313" key="2">
    <source>
        <dbReference type="Proteomes" id="UP000463051"/>
    </source>
</evidence>
<dbReference type="EMBL" id="WJXB01000001">
    <property type="protein sequence ID" value="MRN52132.1"/>
    <property type="molecule type" value="Genomic_DNA"/>
</dbReference>
<dbReference type="AlphaFoldDB" id="A0A7X2KZW4"/>
<reference evidence="1 2" key="1">
    <citation type="submission" date="2019-11" db="EMBL/GenBank/DDBJ databases">
        <title>Paenibacillus monticola sp. nov., a novel PGPR strain isolated from mountain sample in China.</title>
        <authorList>
            <person name="Zhao Q."/>
            <person name="Li H.-P."/>
            <person name="Zhang J.-L."/>
        </authorList>
    </citation>
    <scope>NUCLEOTIDE SEQUENCE [LARGE SCALE GENOMIC DNA]</scope>
    <source>
        <strain evidence="1 2">LC-T2</strain>
    </source>
</reference>
<gene>
    <name evidence="1" type="ORF">GJB61_03870</name>
</gene>
<dbReference type="Proteomes" id="UP000463051">
    <property type="component" value="Unassembled WGS sequence"/>
</dbReference>